<dbReference type="InterPro" id="IPR012349">
    <property type="entry name" value="Split_barrel_FMN-bd"/>
</dbReference>
<dbReference type="EMBL" id="CP092365">
    <property type="protein sequence ID" value="ULN52386.1"/>
    <property type="molecule type" value="Genomic_DNA"/>
</dbReference>
<evidence type="ECO:0008006" key="3">
    <source>
        <dbReference type="Google" id="ProtNLM"/>
    </source>
</evidence>
<sequence length="127" mass="13647">MSTSRRGHRLGRAVMRAAPPLNAAVMALGDSRLGRLLPTSITRLSYTGRRSGRRFTIPVAYRRSGKTGETVVVGVNLPEAKTWWRNFLGAGAPLSLRLGGVDRAGRGVAERGPDGRVRVVVTLDEPG</sequence>
<dbReference type="Gene3D" id="2.30.110.10">
    <property type="entry name" value="Electron Transport, Fmn-binding Protein, Chain A"/>
    <property type="match status" value="1"/>
</dbReference>
<name>A0ABY3U141_9MYCO</name>
<evidence type="ECO:0000313" key="1">
    <source>
        <dbReference type="EMBL" id="ULN52386.1"/>
    </source>
</evidence>
<evidence type="ECO:0000313" key="2">
    <source>
        <dbReference type="Proteomes" id="UP001055200"/>
    </source>
</evidence>
<proteinExistence type="predicted"/>
<organism evidence="1 2">
    <name type="scientific">Mycolicibacillus parakoreensis</name>
    <dbReference type="NCBI Taxonomy" id="1069221"/>
    <lineage>
        <taxon>Bacteria</taxon>
        <taxon>Bacillati</taxon>
        <taxon>Actinomycetota</taxon>
        <taxon>Actinomycetes</taxon>
        <taxon>Mycobacteriales</taxon>
        <taxon>Mycobacteriaceae</taxon>
        <taxon>Mycolicibacillus</taxon>
    </lineage>
</organism>
<protein>
    <recommendedName>
        <fullName evidence="3">Nitroreductase</fullName>
    </recommendedName>
</protein>
<accession>A0ABY3U141</accession>
<keyword evidence="2" id="KW-1185">Reference proteome</keyword>
<reference evidence="1" key="1">
    <citation type="submission" date="2022-08" db="EMBL/GenBank/DDBJ databases">
        <title>Complete genome sequence of 14 non-tuberculosis mycobacteria type-strains.</title>
        <authorList>
            <person name="Igarashi Y."/>
            <person name="Osugi A."/>
            <person name="Mitarai S."/>
        </authorList>
    </citation>
    <scope>NUCLEOTIDE SEQUENCE</scope>
    <source>
        <strain evidence="1">DSM 45575</strain>
    </source>
</reference>
<gene>
    <name evidence="1" type="ORF">MIU77_16335</name>
</gene>
<dbReference type="Proteomes" id="UP001055200">
    <property type="component" value="Chromosome"/>
</dbReference>